<dbReference type="Proteomes" id="UP000512146">
    <property type="component" value="Plasmid pRHBSTW-00777_3"/>
</dbReference>
<geneLocation type="plasmid" evidence="2">
    <name>prhbstw-00777_3</name>
</geneLocation>
<name>A0A7L6LIG3_9ESCH</name>
<keyword evidence="1" id="KW-0614">Plasmid</keyword>
<dbReference type="RefSeq" id="WP_181503414.1">
    <property type="nucleotide sequence ID" value="NZ_CP056167.1"/>
</dbReference>
<organism evidence="1 2">
    <name type="scientific">Escherichia marmotae</name>
    <dbReference type="NCBI Taxonomy" id="1499973"/>
    <lineage>
        <taxon>Bacteria</taxon>
        <taxon>Pseudomonadati</taxon>
        <taxon>Pseudomonadota</taxon>
        <taxon>Gammaproteobacteria</taxon>
        <taxon>Enterobacterales</taxon>
        <taxon>Enterobacteriaceae</taxon>
        <taxon>Escherichia</taxon>
    </lineage>
</organism>
<proteinExistence type="predicted"/>
<protein>
    <submittedName>
        <fullName evidence="1">Uncharacterized protein</fullName>
    </submittedName>
</protein>
<dbReference type="AlphaFoldDB" id="A0A7L6LIG3"/>
<dbReference type="EMBL" id="CP056167">
    <property type="protein sequence ID" value="QLX32723.1"/>
    <property type="molecule type" value="Genomic_DNA"/>
</dbReference>
<accession>A0A7L6LIG3</accession>
<gene>
    <name evidence="1" type="ORF">HV276_23645</name>
</gene>
<sequence length="111" mass="12715">MSRVVIELNEGYKKAACAAHSHWLIVYFTLPTFITFPTKLDSLRFSFAASVNRTKITKFKEATINKCQYLRGRHKPNSGLCTIQPHCVQLILRLDHSQPVIKKGRWCGIIL</sequence>
<evidence type="ECO:0000313" key="2">
    <source>
        <dbReference type="Proteomes" id="UP000512146"/>
    </source>
</evidence>
<reference evidence="1 2" key="1">
    <citation type="submission" date="2020-06" db="EMBL/GenBank/DDBJ databases">
        <title>REHAB project genomes.</title>
        <authorList>
            <person name="Shaw L.P."/>
        </authorList>
    </citation>
    <scope>NUCLEOTIDE SEQUENCE [LARGE SCALE GENOMIC DNA]</scope>
    <source>
        <strain evidence="1 2">RHBSTW-00777</strain>
        <plasmid evidence="2">prhbstw-00777_3</plasmid>
    </source>
</reference>
<evidence type="ECO:0000313" key="1">
    <source>
        <dbReference type="EMBL" id="QLX32723.1"/>
    </source>
</evidence>